<accession>A0ABV8AHD7</accession>
<dbReference type="InterPro" id="IPR027843">
    <property type="entry name" value="DUF4440"/>
</dbReference>
<dbReference type="SUPFAM" id="SSF54427">
    <property type="entry name" value="NTF2-like"/>
    <property type="match status" value="1"/>
</dbReference>
<gene>
    <name evidence="3" type="ORF">ACFOSX_02110</name>
</gene>
<dbReference type="Gene3D" id="3.10.450.50">
    <property type="match status" value="1"/>
</dbReference>
<sequence length="149" mass="17295">MKTIQLLLLALLCFNQIEAQTLKGNKKDIKTILKNTENFSKYVMASDYEKIASSYTEDAKIFPNNTKILEGEDIIKYWTLPEGLSTSYHKITQTEITVIEDTAYDYGYYEGKTKNAKGEESAWKGKYVIVWKKINGHWKMYLDIWNAVD</sequence>
<name>A0ABV8AHD7_9FLAO</name>
<evidence type="ECO:0000313" key="4">
    <source>
        <dbReference type="Proteomes" id="UP001595812"/>
    </source>
</evidence>
<dbReference type="InterPro" id="IPR032710">
    <property type="entry name" value="NTF2-like_dom_sf"/>
</dbReference>
<dbReference type="Proteomes" id="UP001595812">
    <property type="component" value="Unassembled WGS sequence"/>
</dbReference>
<dbReference type="RefSeq" id="WP_386096538.1">
    <property type="nucleotide sequence ID" value="NZ_JBHSAT010000004.1"/>
</dbReference>
<organism evidence="3 4">
    <name type="scientific">Winogradskyella maritima</name>
    <dbReference type="NCBI Taxonomy" id="1517766"/>
    <lineage>
        <taxon>Bacteria</taxon>
        <taxon>Pseudomonadati</taxon>
        <taxon>Bacteroidota</taxon>
        <taxon>Flavobacteriia</taxon>
        <taxon>Flavobacteriales</taxon>
        <taxon>Flavobacteriaceae</taxon>
        <taxon>Winogradskyella</taxon>
    </lineage>
</organism>
<keyword evidence="1" id="KW-0732">Signal</keyword>
<evidence type="ECO:0000256" key="1">
    <source>
        <dbReference type="SAM" id="SignalP"/>
    </source>
</evidence>
<feature type="signal peptide" evidence="1">
    <location>
        <begin position="1"/>
        <end position="19"/>
    </location>
</feature>
<evidence type="ECO:0000259" key="2">
    <source>
        <dbReference type="Pfam" id="PF14534"/>
    </source>
</evidence>
<feature type="domain" description="DUF4440" evidence="2">
    <location>
        <begin position="32"/>
        <end position="140"/>
    </location>
</feature>
<protein>
    <submittedName>
        <fullName evidence="3">YybH family protein</fullName>
    </submittedName>
</protein>
<reference evidence="4" key="1">
    <citation type="journal article" date="2019" name="Int. J. Syst. Evol. Microbiol.">
        <title>The Global Catalogue of Microorganisms (GCM) 10K type strain sequencing project: providing services to taxonomists for standard genome sequencing and annotation.</title>
        <authorList>
            <consortium name="The Broad Institute Genomics Platform"/>
            <consortium name="The Broad Institute Genome Sequencing Center for Infectious Disease"/>
            <person name="Wu L."/>
            <person name="Ma J."/>
        </authorList>
    </citation>
    <scope>NUCLEOTIDE SEQUENCE [LARGE SCALE GENOMIC DNA]</scope>
    <source>
        <strain evidence="4">CECT 8979</strain>
    </source>
</reference>
<dbReference type="EMBL" id="JBHSAT010000004">
    <property type="protein sequence ID" value="MFC3876012.1"/>
    <property type="molecule type" value="Genomic_DNA"/>
</dbReference>
<proteinExistence type="predicted"/>
<comment type="caution">
    <text evidence="3">The sequence shown here is derived from an EMBL/GenBank/DDBJ whole genome shotgun (WGS) entry which is preliminary data.</text>
</comment>
<evidence type="ECO:0000313" key="3">
    <source>
        <dbReference type="EMBL" id="MFC3876012.1"/>
    </source>
</evidence>
<dbReference type="Pfam" id="PF14534">
    <property type="entry name" value="DUF4440"/>
    <property type="match status" value="1"/>
</dbReference>
<keyword evidence="4" id="KW-1185">Reference proteome</keyword>
<feature type="chain" id="PRO_5045416588" evidence="1">
    <location>
        <begin position="20"/>
        <end position="149"/>
    </location>
</feature>